<keyword evidence="2" id="KW-0853">WD repeat</keyword>
<evidence type="ECO:0000256" key="1">
    <source>
        <dbReference type="ARBA" id="ARBA00004123"/>
    </source>
</evidence>
<dbReference type="InterPro" id="IPR001810">
    <property type="entry name" value="F-box_dom"/>
</dbReference>
<dbReference type="Proteomes" id="UP000014680">
    <property type="component" value="Unassembled WGS sequence"/>
</dbReference>
<organism evidence="6 7">
    <name type="scientific">Entamoeba invadens IP1</name>
    <dbReference type="NCBI Taxonomy" id="370355"/>
    <lineage>
        <taxon>Eukaryota</taxon>
        <taxon>Amoebozoa</taxon>
        <taxon>Evosea</taxon>
        <taxon>Archamoebae</taxon>
        <taxon>Mastigamoebida</taxon>
        <taxon>Entamoebidae</taxon>
        <taxon>Entamoeba</taxon>
    </lineage>
</organism>
<reference evidence="6 7" key="1">
    <citation type="submission" date="2012-10" db="EMBL/GenBank/DDBJ databases">
        <authorList>
            <person name="Zafar N."/>
            <person name="Inman J."/>
            <person name="Hall N."/>
            <person name="Lorenzi H."/>
            <person name="Caler E."/>
        </authorList>
    </citation>
    <scope>NUCLEOTIDE SEQUENCE [LARGE SCALE GENOMIC DNA]</scope>
    <source>
        <strain evidence="6 7">IP1</strain>
    </source>
</reference>
<dbReference type="GeneID" id="14884758"/>
<dbReference type="Gene3D" id="1.20.1280.50">
    <property type="match status" value="1"/>
</dbReference>
<protein>
    <recommendedName>
        <fullName evidence="5">F-box domain-containing protein</fullName>
    </recommendedName>
</protein>
<keyword evidence="7" id="KW-1185">Reference proteome</keyword>
<dbReference type="InterPro" id="IPR001680">
    <property type="entry name" value="WD40_rpt"/>
</dbReference>
<comment type="subcellular location">
    <subcellularLocation>
        <location evidence="1">Nucleus</location>
    </subcellularLocation>
</comment>
<dbReference type="SUPFAM" id="SSF81383">
    <property type="entry name" value="F-box domain"/>
    <property type="match status" value="1"/>
</dbReference>
<proteinExistence type="predicted"/>
<evidence type="ECO:0000256" key="2">
    <source>
        <dbReference type="ARBA" id="ARBA00022574"/>
    </source>
</evidence>
<dbReference type="PROSITE" id="PS50181">
    <property type="entry name" value="FBOX"/>
    <property type="match status" value="1"/>
</dbReference>
<dbReference type="InterPro" id="IPR039241">
    <property type="entry name" value="Rrp9-like"/>
</dbReference>
<sequence>MSQNSVELIKQELNESGWEEIPAKDPYYKIRTKNYGKASLECIFKVEPTQADYYELFQSPEAVSTWYPFLHSVVKKDGEYTGMFLSPTAQTFLPFQFQYDVQKTSEGVYVVLIGTPTIFIYIDIKTSEIHIIYSLHAVRSQLMSSCYLIFKCLEDILSRDEDVKIRNAIEQVCYPHYTTPPLSRYIHESQRVRITANEDGDEMFIQADLRIPLRPQTFFEIMTSRNALTSITTENEMVKESRIFTIRHFLFNTLIQPTVSTDVVLAYRLTQEWTSIVFKSIESDCCSKSHTKTILFQESVINFRQCGEDDTRVRFSVLLSLPVVSSYPPPLREKFLSNLVAPILFFFATIATPIPLSIQNVPLTDQNFPEMTTIESMSSLLLNAITLSKSKKKQVTTLQSMPEQILLKIFANVGVDEIKNVQELCKQFYSLVNGSMATETWKGIFNSTCYFNGKATMEPTKENLMAVSKTQSLWKSTDFKPKTFQIASAPITCIEIGNSIYFGTDDGELLATSRDAFDPKNYHLFSSSNASSDSRSESKSDFTDRSGYIGMKEINSEICVVQKSGKAGRFYGPKIDMKGAYDKADFSDDGKVVFGWKDHILVVQMSTGDVINKFMPHLGYVTQVRQMGHLFVSSGTDKLVKLFDSRSKTITMELRGHSTSVKGVNVIGDWSLISCGEEKATILWDIRMGKMVTKSDVAVIPTCMGTYNRKIVCGGANGQIVLQWNKSQLRDRRYIFKVPNVPTTINLDDHTLLVGTNTGTLYQAVV</sequence>
<dbReference type="GO" id="GO:0032040">
    <property type="term" value="C:small-subunit processome"/>
    <property type="evidence" value="ECO:0007669"/>
    <property type="project" value="TreeGrafter"/>
</dbReference>
<feature type="domain" description="F-box" evidence="5">
    <location>
        <begin position="395"/>
        <end position="444"/>
    </location>
</feature>
<evidence type="ECO:0000259" key="5">
    <source>
        <dbReference type="PROSITE" id="PS50181"/>
    </source>
</evidence>
<dbReference type="VEuPathDB" id="AmoebaDB:EIN_281260"/>
<dbReference type="PANTHER" id="PTHR19865">
    <property type="entry name" value="U3 SMALL NUCLEOLAR RNA INTERACTING PROTEIN 2"/>
    <property type="match status" value="1"/>
</dbReference>
<dbReference type="PANTHER" id="PTHR19865:SF0">
    <property type="entry name" value="U3 SMALL NUCLEOLAR RNA-INTERACTING PROTEIN 2"/>
    <property type="match status" value="1"/>
</dbReference>
<dbReference type="KEGG" id="eiv:EIN_281260"/>
<dbReference type="OrthoDB" id="25906at2759"/>
<evidence type="ECO:0000256" key="4">
    <source>
        <dbReference type="ARBA" id="ARBA00023242"/>
    </source>
</evidence>
<dbReference type="EMBL" id="KB207030">
    <property type="protein sequence ID" value="ELP85765.1"/>
    <property type="molecule type" value="Genomic_DNA"/>
</dbReference>
<dbReference type="GO" id="GO:0034511">
    <property type="term" value="F:U3 snoRNA binding"/>
    <property type="evidence" value="ECO:0007669"/>
    <property type="project" value="InterPro"/>
</dbReference>
<dbReference type="InterPro" id="IPR036047">
    <property type="entry name" value="F-box-like_dom_sf"/>
</dbReference>
<evidence type="ECO:0000313" key="7">
    <source>
        <dbReference type="Proteomes" id="UP000014680"/>
    </source>
</evidence>
<dbReference type="InterPro" id="IPR036322">
    <property type="entry name" value="WD40_repeat_dom_sf"/>
</dbReference>
<gene>
    <name evidence="6" type="ORF">EIN_281260</name>
</gene>
<dbReference type="OMA" id="GQIVLQW"/>
<dbReference type="SMART" id="SM00320">
    <property type="entry name" value="WD40"/>
    <property type="match status" value="2"/>
</dbReference>
<evidence type="ECO:0000256" key="3">
    <source>
        <dbReference type="ARBA" id="ARBA00022737"/>
    </source>
</evidence>
<accession>A0A0A1TWV7</accession>
<dbReference type="AlphaFoldDB" id="A0A0A1TWV7"/>
<keyword evidence="4" id="KW-0539">Nucleus</keyword>
<dbReference type="RefSeq" id="XP_004185111.1">
    <property type="nucleotide sequence ID" value="XM_004185063.1"/>
</dbReference>
<evidence type="ECO:0000313" key="6">
    <source>
        <dbReference type="EMBL" id="ELP85765.1"/>
    </source>
</evidence>
<dbReference type="InterPro" id="IPR015943">
    <property type="entry name" value="WD40/YVTN_repeat-like_dom_sf"/>
</dbReference>
<dbReference type="Gene3D" id="2.130.10.10">
    <property type="entry name" value="YVTN repeat-like/Quinoprotein amine dehydrogenase"/>
    <property type="match status" value="1"/>
</dbReference>
<name>A0A0A1TWV7_ENTIV</name>
<dbReference type="SUPFAM" id="SSF50978">
    <property type="entry name" value="WD40 repeat-like"/>
    <property type="match status" value="1"/>
</dbReference>
<keyword evidence="3" id="KW-0677">Repeat</keyword>